<feature type="domain" description="G5" evidence="4">
    <location>
        <begin position="392"/>
        <end position="471"/>
    </location>
</feature>
<dbReference type="PROSITE" id="PS51109">
    <property type="entry name" value="G5"/>
    <property type="match status" value="1"/>
</dbReference>
<dbReference type="AlphaFoldDB" id="A0A9D2DAX6"/>
<organism evidence="5 6">
    <name type="scientific">Candidatus Mediterraneibacter stercorigallinarum</name>
    <dbReference type="NCBI Taxonomy" id="2838686"/>
    <lineage>
        <taxon>Bacteria</taxon>
        <taxon>Bacillati</taxon>
        <taxon>Bacillota</taxon>
        <taxon>Clostridia</taxon>
        <taxon>Lachnospirales</taxon>
        <taxon>Lachnospiraceae</taxon>
        <taxon>Mediterraneibacter</taxon>
    </lineage>
</organism>
<protein>
    <submittedName>
        <fullName evidence="5">VanW family protein</fullName>
    </submittedName>
</protein>
<dbReference type="PANTHER" id="PTHR35788:SF1">
    <property type="entry name" value="EXPORTED PROTEIN"/>
    <property type="match status" value="1"/>
</dbReference>
<dbReference type="Pfam" id="PF12229">
    <property type="entry name" value="PG_binding_4"/>
    <property type="match status" value="1"/>
</dbReference>
<dbReference type="EMBL" id="DXCD01000169">
    <property type="protein sequence ID" value="HIZ13540.1"/>
    <property type="molecule type" value="Genomic_DNA"/>
</dbReference>
<feature type="compositionally biased region" description="Gly residues" evidence="2">
    <location>
        <begin position="514"/>
        <end position="524"/>
    </location>
</feature>
<dbReference type="InterPro" id="IPR007391">
    <property type="entry name" value="Vancomycin_resist_VanW"/>
</dbReference>
<keyword evidence="3" id="KW-0472">Membrane</keyword>
<gene>
    <name evidence="5" type="ORF">H9817_06405</name>
</gene>
<evidence type="ECO:0000256" key="1">
    <source>
        <dbReference type="ARBA" id="ARBA00022729"/>
    </source>
</evidence>
<dbReference type="InterPro" id="IPR052913">
    <property type="entry name" value="Glycopeptide_resist_protein"/>
</dbReference>
<name>A0A9D2DAX6_9FIRM</name>
<dbReference type="PANTHER" id="PTHR35788">
    <property type="entry name" value="EXPORTED PROTEIN-RELATED"/>
    <property type="match status" value="1"/>
</dbReference>
<evidence type="ECO:0000259" key="4">
    <source>
        <dbReference type="PROSITE" id="PS51109"/>
    </source>
</evidence>
<dbReference type="Proteomes" id="UP000824017">
    <property type="component" value="Unassembled WGS sequence"/>
</dbReference>
<reference evidence="5" key="1">
    <citation type="journal article" date="2021" name="PeerJ">
        <title>Extensive microbial diversity within the chicken gut microbiome revealed by metagenomics and culture.</title>
        <authorList>
            <person name="Gilroy R."/>
            <person name="Ravi A."/>
            <person name="Getino M."/>
            <person name="Pursley I."/>
            <person name="Horton D.L."/>
            <person name="Alikhan N.F."/>
            <person name="Baker D."/>
            <person name="Gharbi K."/>
            <person name="Hall N."/>
            <person name="Watson M."/>
            <person name="Adriaenssens E.M."/>
            <person name="Foster-Nyarko E."/>
            <person name="Jarju S."/>
            <person name="Secka A."/>
            <person name="Antonio M."/>
            <person name="Oren A."/>
            <person name="Chaudhuri R.R."/>
            <person name="La Ragione R."/>
            <person name="Hildebrand F."/>
            <person name="Pallen M.J."/>
        </authorList>
    </citation>
    <scope>NUCLEOTIDE SEQUENCE</scope>
    <source>
        <strain evidence="5">ChiGjej1B1-13045</strain>
    </source>
</reference>
<evidence type="ECO:0000256" key="2">
    <source>
        <dbReference type="SAM" id="MobiDB-lite"/>
    </source>
</evidence>
<dbReference type="Pfam" id="PF04294">
    <property type="entry name" value="VanW"/>
    <property type="match status" value="1"/>
</dbReference>
<dbReference type="InterPro" id="IPR022029">
    <property type="entry name" value="YoaR-like_PG-bd"/>
</dbReference>
<reference evidence="5" key="2">
    <citation type="submission" date="2021-04" db="EMBL/GenBank/DDBJ databases">
        <authorList>
            <person name="Gilroy R."/>
        </authorList>
    </citation>
    <scope>NUCLEOTIDE SEQUENCE</scope>
    <source>
        <strain evidence="5">ChiGjej1B1-13045</strain>
    </source>
</reference>
<evidence type="ECO:0000256" key="3">
    <source>
        <dbReference type="SAM" id="Phobius"/>
    </source>
</evidence>
<keyword evidence="3" id="KW-1133">Transmembrane helix</keyword>
<proteinExistence type="predicted"/>
<keyword evidence="3" id="KW-0812">Transmembrane</keyword>
<comment type="caution">
    <text evidence="5">The sequence shown here is derived from an EMBL/GenBank/DDBJ whole genome shotgun (WGS) entry which is preliminary data.</text>
</comment>
<accession>A0A9D2DAX6</accession>
<evidence type="ECO:0000313" key="6">
    <source>
        <dbReference type="Proteomes" id="UP000824017"/>
    </source>
</evidence>
<feature type="transmembrane region" description="Helical" evidence="3">
    <location>
        <begin position="20"/>
        <end position="41"/>
    </location>
</feature>
<feature type="region of interest" description="Disordered" evidence="2">
    <location>
        <begin position="498"/>
        <end position="524"/>
    </location>
</feature>
<sequence length="524" mass="56653">MAEDRKRKKQGKREQNRKTVLLIAGLVFCALLVIIGINVMFHMTISKYDPDIIISGVSIGGTDVSGMNAAQAEAAVKKSAEEYASQRIVLKLDGARSAEAALTEFGMSVADLDSAIRDALDYGKEGNPITCYKILKSAEKNENKKEFSIRYEVTAESAGAVLEEKLGALLIRPTDAKLTQRGGETLIEEDVPGEKIDVKKTVANINSFIAEDQGEKDNTVSVKTEEAEADIKAEDLEGIKDVLGTFTTYYGESDDGRTMNVESGANHIDGTLVRPGEEVSADDLMAPYTEENGYAMAASYENNEVVESMGGGICQVSTTLYNALLMAELEITERYEHSMLVSYVEPSMDAAIADDVKDLKFRNNMETPVYIEAVLSEGNITFNIYGKEVRPEGRTVEYISESLETVESDETRYVATEDPIGTMYTRDNGHTGLKAQLWKVVCEDGAEVSREAVNYSTYLASGKTVAVGTFSESEEASAKINAAIETQDEAQINAVIAEVSAGETQEPEDSGEESSGGGSAGGEN</sequence>
<evidence type="ECO:0000313" key="5">
    <source>
        <dbReference type="EMBL" id="HIZ13540.1"/>
    </source>
</evidence>
<keyword evidence="1" id="KW-0732">Signal</keyword>
<dbReference type="InterPro" id="IPR011098">
    <property type="entry name" value="G5_dom"/>
</dbReference>